<dbReference type="AlphaFoldDB" id="A0A0F9GWH7"/>
<sequence>MKNRQMYYMMLMVAAIATGLSIKSDFILVSVFIANVFMYFLVFFKKE</sequence>
<evidence type="ECO:0000256" key="1">
    <source>
        <dbReference type="SAM" id="Phobius"/>
    </source>
</evidence>
<reference evidence="2" key="1">
    <citation type="journal article" date="2015" name="Nature">
        <title>Complex archaea that bridge the gap between prokaryotes and eukaryotes.</title>
        <authorList>
            <person name="Spang A."/>
            <person name="Saw J.H."/>
            <person name="Jorgensen S.L."/>
            <person name="Zaremba-Niedzwiedzka K."/>
            <person name="Martijn J."/>
            <person name="Lind A.E."/>
            <person name="van Eijk R."/>
            <person name="Schleper C."/>
            <person name="Guy L."/>
            <person name="Ettema T.J."/>
        </authorList>
    </citation>
    <scope>NUCLEOTIDE SEQUENCE</scope>
</reference>
<protein>
    <submittedName>
        <fullName evidence="2">Uncharacterized protein</fullName>
    </submittedName>
</protein>
<comment type="caution">
    <text evidence="2">The sequence shown here is derived from an EMBL/GenBank/DDBJ whole genome shotgun (WGS) entry which is preliminary data.</text>
</comment>
<feature type="transmembrane region" description="Helical" evidence="1">
    <location>
        <begin position="28"/>
        <end position="44"/>
    </location>
</feature>
<keyword evidence="1" id="KW-0472">Membrane</keyword>
<accession>A0A0F9GWH7</accession>
<organism evidence="2">
    <name type="scientific">marine sediment metagenome</name>
    <dbReference type="NCBI Taxonomy" id="412755"/>
    <lineage>
        <taxon>unclassified sequences</taxon>
        <taxon>metagenomes</taxon>
        <taxon>ecological metagenomes</taxon>
    </lineage>
</organism>
<keyword evidence="1" id="KW-0812">Transmembrane</keyword>
<keyword evidence="1" id="KW-1133">Transmembrane helix</keyword>
<evidence type="ECO:0000313" key="2">
    <source>
        <dbReference type="EMBL" id="KKL95006.1"/>
    </source>
</evidence>
<gene>
    <name evidence="2" type="ORF">LCGC14_1858980</name>
</gene>
<proteinExistence type="predicted"/>
<name>A0A0F9GWH7_9ZZZZ</name>
<feature type="transmembrane region" description="Helical" evidence="1">
    <location>
        <begin position="7"/>
        <end position="22"/>
    </location>
</feature>
<dbReference type="EMBL" id="LAZR01018787">
    <property type="protein sequence ID" value="KKL95006.1"/>
    <property type="molecule type" value="Genomic_DNA"/>
</dbReference>